<protein>
    <submittedName>
        <fullName evidence="4">Ubiquitin ligase-binding protein</fullName>
    </submittedName>
</protein>
<sequence length="887" mass="100131">MSNNQNTEISSKGTITLNRPETSAPSINNGQSSPHPQQHGQQYQHPLENDDSLQSEDYSMRKVKCEEAKTDLQTNGFSPDDEYDKLYHNNGKIDYTNAYLKENKNSQEILSKLKGNKTDFDKIQNGFFKWSSDDETMNNFAKKQFVFDTLPSFEMLHSMQNVGPRSSFENPDNHDFPPNYFHHNHHARNLSLNSNTGGSLQNSSSSSAASVASSDNYFSSIADDSGSSTLSTSDSRSGSMSTPNDSNNPLTNEYFERNLIDKSHSLPSYNSFDVKVGVHVTKDVPNTHQKNELESMLKEYTSGDVVHGYVTIQNVSNKPVHFQMFYVTLDGYVSIIDPINKIQSIKRLLTMVDMSASWSYGNVSPAANLQYESFTKDEEGYIIGLRNDRILAPKSKYKKFFAFKIPYKVLDNTCRHEQEIHTLLPPSFGVDRVKKGGKYAEIKIDSNLNYGHLGTRGSPVLTRDLSGSNNSISYSINAKLIATHPKKPKKLCVLKDFEYNLRFIPFGFVVPLFSSKSALNSLVSQIEHGFEIANHVLKMNKENSDATLEYEEEFIRILKNRQLSTVRSNSSSSISTSGSSIGNGVNFPLRNKIFGNADFSKIETHLQYLNSDSTNSRSSFLKSLKLGSSKKTNELTGKQDGLINISTRIPKDGLPYISPSMLRKANEVSNLNEMSIKNYDNLFFSLSANEKKKLTSLELNLSFIPSDFSSNSIDLPSLKNIKASLLSSNISSTSSIPLKLSPDFFTQNGSKNIKNKFNKFFENYNGLSKDFKKLNLDIDRYIDRSLYLDMIAMKDLQVENSLVEAFNYSIKSQSNWKKTSSQTTNEWIKQVELNLELKNDIAETLVPNFQTCLLTRVYCIKVDFKFENNQSCELVVPIRLRCFNDLN</sequence>
<reference evidence="4 5" key="1">
    <citation type="journal article" date="2012" name="Eukaryot. Cell">
        <title>Draft genome sequence of Wickerhamomyces ciferrii NRRL Y-1031 F-60-10.</title>
        <authorList>
            <person name="Schneider J."/>
            <person name="Andrea H."/>
            <person name="Blom J."/>
            <person name="Jaenicke S."/>
            <person name="Ruckert C."/>
            <person name="Schorsch C."/>
            <person name="Szczepanowski R."/>
            <person name="Farwick M."/>
            <person name="Goesmann A."/>
            <person name="Puhler A."/>
            <person name="Schaffer S."/>
            <person name="Tauch A."/>
            <person name="Kohler T."/>
            <person name="Brinkrolf K."/>
        </authorList>
    </citation>
    <scope>NUCLEOTIDE SEQUENCE [LARGE SCALE GENOMIC DNA]</scope>
    <source>
        <strain evidence="5">ATCC 14091 / BCRC 22168 / CBS 111 / JCM 3599 / NBRC 0793 / NRRL Y-1031 F-60-10</strain>
    </source>
</reference>
<dbReference type="PANTHER" id="PTHR31904:SF1">
    <property type="entry name" value="BYPASS OF STOP CODON PROTEIN 5-RELATED"/>
    <property type="match status" value="1"/>
</dbReference>
<organism evidence="4 5">
    <name type="scientific">Wickerhamomyces ciferrii (strain ATCC 14091 / BCRC 22168 / CBS 111 / JCM 3599 / NBRC 0793 / NRRL Y-1031 F-60-10)</name>
    <name type="common">Yeast</name>
    <name type="synonym">Pichia ciferrii</name>
    <dbReference type="NCBI Taxonomy" id="1206466"/>
    <lineage>
        <taxon>Eukaryota</taxon>
        <taxon>Fungi</taxon>
        <taxon>Dikarya</taxon>
        <taxon>Ascomycota</taxon>
        <taxon>Saccharomycotina</taxon>
        <taxon>Saccharomycetes</taxon>
        <taxon>Phaffomycetales</taxon>
        <taxon>Wickerhamomycetaceae</taxon>
        <taxon>Wickerhamomyces</taxon>
    </lineage>
</organism>
<dbReference type="InParanoid" id="K0KJY7"/>
<proteinExistence type="predicted"/>
<dbReference type="eggNOG" id="ENOG502QSAC">
    <property type="taxonomic scope" value="Eukaryota"/>
</dbReference>
<keyword evidence="4" id="KW-0436">Ligase</keyword>
<evidence type="ECO:0000259" key="2">
    <source>
        <dbReference type="Pfam" id="PF04425"/>
    </source>
</evidence>
<dbReference type="HOGENOM" id="CLU_010320_0_0_1"/>
<feature type="region of interest" description="Disordered" evidence="1">
    <location>
        <begin position="1"/>
        <end position="51"/>
    </location>
</feature>
<feature type="domain" description="Bul1 C-terminal" evidence="3">
    <location>
        <begin position="677"/>
        <end position="778"/>
    </location>
</feature>
<evidence type="ECO:0000313" key="5">
    <source>
        <dbReference type="Proteomes" id="UP000009328"/>
    </source>
</evidence>
<feature type="region of interest" description="Disordered" evidence="1">
    <location>
        <begin position="163"/>
        <end position="207"/>
    </location>
</feature>
<dbReference type="AlphaFoldDB" id="K0KJY7"/>
<accession>K0KJY7</accession>
<keyword evidence="5" id="KW-1185">Reference proteome</keyword>
<dbReference type="FunCoup" id="K0KJY7">
    <property type="interactions" value="483"/>
</dbReference>
<comment type="caution">
    <text evidence="4">The sequence shown here is derived from an EMBL/GenBank/DDBJ whole genome shotgun (WGS) entry which is preliminary data.</text>
</comment>
<feature type="compositionally biased region" description="Polar residues" evidence="1">
    <location>
        <begin position="1"/>
        <end position="29"/>
    </location>
</feature>
<dbReference type="InterPro" id="IPR022794">
    <property type="entry name" value="Bul1_C"/>
</dbReference>
<dbReference type="InterPro" id="IPR039634">
    <property type="entry name" value="Bul1-like"/>
</dbReference>
<dbReference type="GO" id="GO:0016874">
    <property type="term" value="F:ligase activity"/>
    <property type="evidence" value="ECO:0007669"/>
    <property type="project" value="UniProtKB-KW"/>
</dbReference>
<dbReference type="PANTHER" id="PTHR31904">
    <property type="entry name" value="BYPASS OF STOP CODON PROTEIN 5-RELATED"/>
    <property type="match status" value="1"/>
</dbReference>
<evidence type="ECO:0000259" key="3">
    <source>
        <dbReference type="Pfam" id="PF04426"/>
    </source>
</evidence>
<feature type="compositionally biased region" description="Low complexity" evidence="1">
    <location>
        <begin position="189"/>
        <end position="207"/>
    </location>
</feature>
<feature type="compositionally biased region" description="Low complexity" evidence="1">
    <location>
        <begin position="30"/>
        <end position="46"/>
    </location>
</feature>
<feature type="domain" description="Bul1 N-terminal" evidence="2">
    <location>
        <begin position="134"/>
        <end position="547"/>
    </location>
</feature>
<dbReference type="Pfam" id="PF04426">
    <property type="entry name" value="Bul1_C"/>
    <property type="match status" value="2"/>
</dbReference>
<dbReference type="STRING" id="1206466.K0KJY7"/>
<feature type="compositionally biased region" description="Low complexity" evidence="1">
    <location>
        <begin position="223"/>
        <end position="242"/>
    </location>
</feature>
<name>K0KJY7_WICCF</name>
<dbReference type="Proteomes" id="UP000009328">
    <property type="component" value="Unassembled WGS sequence"/>
</dbReference>
<feature type="domain" description="Bul1 C-terminal" evidence="3">
    <location>
        <begin position="807"/>
        <end position="881"/>
    </location>
</feature>
<dbReference type="EMBL" id="CAIF01000028">
    <property type="protein sequence ID" value="CCH41759.1"/>
    <property type="molecule type" value="Genomic_DNA"/>
</dbReference>
<feature type="region of interest" description="Disordered" evidence="1">
    <location>
        <begin position="223"/>
        <end position="252"/>
    </location>
</feature>
<gene>
    <name evidence="4" type="ORF">BN7_1298</name>
</gene>
<evidence type="ECO:0000256" key="1">
    <source>
        <dbReference type="SAM" id="MobiDB-lite"/>
    </source>
</evidence>
<dbReference type="Pfam" id="PF04425">
    <property type="entry name" value="Bul1_N"/>
    <property type="match status" value="1"/>
</dbReference>
<evidence type="ECO:0000313" key="4">
    <source>
        <dbReference type="EMBL" id="CCH41759.1"/>
    </source>
</evidence>
<dbReference type="InterPro" id="IPR007519">
    <property type="entry name" value="Bul1_N"/>
</dbReference>